<organism evidence="1 2">
    <name type="scientific">Xylaria multiplex</name>
    <dbReference type="NCBI Taxonomy" id="323545"/>
    <lineage>
        <taxon>Eukaryota</taxon>
        <taxon>Fungi</taxon>
        <taxon>Dikarya</taxon>
        <taxon>Ascomycota</taxon>
        <taxon>Pezizomycotina</taxon>
        <taxon>Sordariomycetes</taxon>
        <taxon>Xylariomycetidae</taxon>
        <taxon>Xylariales</taxon>
        <taxon>Xylariaceae</taxon>
        <taxon>Xylaria</taxon>
    </lineage>
</organism>
<accession>A0A7C8MMK4</accession>
<dbReference type="InParanoid" id="A0A7C8MMK4"/>
<dbReference type="AlphaFoldDB" id="A0A7C8MMK4"/>
<keyword evidence="2" id="KW-1185">Reference proteome</keyword>
<dbReference type="Proteomes" id="UP000481858">
    <property type="component" value="Unassembled WGS sequence"/>
</dbReference>
<evidence type="ECO:0000313" key="2">
    <source>
        <dbReference type="Proteomes" id="UP000481858"/>
    </source>
</evidence>
<reference evidence="1 2" key="1">
    <citation type="submission" date="2019-12" db="EMBL/GenBank/DDBJ databases">
        <title>Draft genome sequence of the ascomycete Xylaria multiplex DSM 110363.</title>
        <authorList>
            <person name="Buettner E."/>
            <person name="Kellner H."/>
        </authorList>
    </citation>
    <scope>NUCLEOTIDE SEQUENCE [LARGE SCALE GENOMIC DNA]</scope>
    <source>
        <strain evidence="1 2">DSM 110363</strain>
    </source>
</reference>
<dbReference type="EMBL" id="WUBL01000097">
    <property type="protein sequence ID" value="KAF2966108.1"/>
    <property type="molecule type" value="Genomic_DNA"/>
</dbReference>
<name>A0A7C8MMK4_9PEZI</name>
<proteinExistence type="predicted"/>
<sequence>MNFAEPPDNTPESPWAVRLEKRGETRDVFIWDNLRHSGYAPEVPRINNPLRYLDTSGLIQHNVPLGVLSDKDLDKLFRVECYQAHKLRGMKTWEAITLHRWVNFGPEFGSFSGGHLPSDTGDTARAIKTVYELSRVKVDETRWFSFFRKDRWYDWIQTSPPARVGAQLLSVDNPNIWKQLSVGIELADRALKALIEDKNEDGE</sequence>
<dbReference type="OrthoDB" id="10254945at2759"/>
<comment type="caution">
    <text evidence="1">The sequence shown here is derived from an EMBL/GenBank/DDBJ whole genome shotgun (WGS) entry which is preliminary data.</text>
</comment>
<protein>
    <submittedName>
        <fullName evidence="1">Uncharacterized protein</fullName>
    </submittedName>
</protein>
<gene>
    <name evidence="1" type="ORF">GQX73_g7465</name>
</gene>
<evidence type="ECO:0000313" key="1">
    <source>
        <dbReference type="EMBL" id="KAF2966108.1"/>
    </source>
</evidence>